<dbReference type="InterPro" id="IPR051070">
    <property type="entry name" value="NF-kappa-B_inhibitor"/>
</dbReference>
<feature type="repeat" description="ANK" evidence="3">
    <location>
        <begin position="268"/>
        <end position="300"/>
    </location>
</feature>
<dbReference type="PROSITE" id="PS50088">
    <property type="entry name" value="ANK_REPEAT"/>
    <property type="match status" value="4"/>
</dbReference>
<feature type="compositionally biased region" description="Polar residues" evidence="4">
    <location>
        <begin position="186"/>
        <end position="201"/>
    </location>
</feature>
<proteinExistence type="evidence at transcript level"/>
<dbReference type="EMBL" id="MH393899">
    <property type="protein sequence ID" value="AZP56667.1"/>
    <property type="molecule type" value="mRNA"/>
</dbReference>
<dbReference type="SMART" id="SM00248">
    <property type="entry name" value="ANK"/>
    <property type="match status" value="5"/>
</dbReference>
<organism evidence="5">
    <name type="scientific">Locusta migratoria migratoria</name>
    <name type="common">Asiatic migratory locust</name>
    <dbReference type="NCBI Taxonomy" id="238695"/>
    <lineage>
        <taxon>Eukaryota</taxon>
        <taxon>Metazoa</taxon>
        <taxon>Ecdysozoa</taxon>
        <taxon>Arthropoda</taxon>
        <taxon>Hexapoda</taxon>
        <taxon>Insecta</taxon>
        <taxon>Pterygota</taxon>
        <taxon>Neoptera</taxon>
        <taxon>Polyneoptera</taxon>
        <taxon>Orthoptera</taxon>
        <taxon>Caelifera</taxon>
        <taxon>Acrididea</taxon>
        <taxon>Acridomorpha</taxon>
        <taxon>Acridoidea</taxon>
        <taxon>Acrididae</taxon>
        <taxon>Oedipodinae</taxon>
        <taxon>Locusta</taxon>
    </lineage>
</organism>
<name>A0A4Y1PU81_LOCMI</name>
<dbReference type="InterPro" id="IPR002110">
    <property type="entry name" value="Ankyrin_rpt"/>
</dbReference>
<sequence length="495" mass="53982">MWPQQQPSSGHIDRAELVSDCASARAKAYTHGVQPSAGVEPHLYQSAKGQDVLSSREQSSAGCMKNYGDSGACLYDSGRTDSGFLSGANIVSEQCLSSDDISCSRKFTDSALQESVSEDRLEENSKSRMRLDKEDSMRLDSGVDVNEQFSSLSISPTNDLNSGPSNDLNAPFSKSRSRDSAVATTFSNISPVSPTSKVSLTQPQQSSEQLHHHQQQPVATPAWELYYQQDEDGDTQLHIAIIQGFIEVVYALIQMAPHPCFLDIVNYECQSALHLAVLTRQPRIVRRLVVAGATVDIRDRSGNTALHLACLNGDIECVRALTEPVTVAEETMAGLRYRTYQHHVPQDLEEKNYDGQMCIHMAALSGNVEVIKHLVVWCGADINAKDGKSGRTALHLCIELGLAHVARFLVEELATGLQLEAATYAGYTAYQLAAAVDSALARQLRECGAQPRPPPDDEESDEEDSDDDDAEMYQVGRDSGFSGLRMNGQPVDITA</sequence>
<keyword evidence="1" id="KW-0677">Repeat</keyword>
<dbReference type="SUPFAM" id="SSF48403">
    <property type="entry name" value="Ankyrin repeat"/>
    <property type="match status" value="1"/>
</dbReference>
<evidence type="ECO:0000256" key="3">
    <source>
        <dbReference type="PROSITE-ProRule" id="PRU00023"/>
    </source>
</evidence>
<evidence type="ECO:0000256" key="1">
    <source>
        <dbReference type="ARBA" id="ARBA00022737"/>
    </source>
</evidence>
<feature type="region of interest" description="Disordered" evidence="4">
    <location>
        <begin position="446"/>
        <end position="495"/>
    </location>
</feature>
<dbReference type="GO" id="GO:0005829">
    <property type="term" value="C:cytosol"/>
    <property type="evidence" value="ECO:0007669"/>
    <property type="project" value="TreeGrafter"/>
</dbReference>
<feature type="compositionally biased region" description="Polar residues" evidence="4">
    <location>
        <begin position="147"/>
        <end position="174"/>
    </location>
</feature>
<feature type="compositionally biased region" description="Acidic residues" evidence="4">
    <location>
        <begin position="456"/>
        <end position="471"/>
    </location>
</feature>
<feature type="repeat" description="ANK" evidence="3">
    <location>
        <begin position="232"/>
        <end position="254"/>
    </location>
</feature>
<dbReference type="PROSITE" id="PS50297">
    <property type="entry name" value="ANK_REP_REGION"/>
    <property type="match status" value="4"/>
</dbReference>
<dbReference type="PANTHER" id="PTHR46680">
    <property type="entry name" value="NF-KAPPA-B INHIBITOR ALPHA"/>
    <property type="match status" value="1"/>
</dbReference>
<protein>
    <submittedName>
        <fullName evidence="5">NF-kappa-B inhibitor cactus</fullName>
    </submittedName>
</protein>
<feature type="compositionally biased region" description="Basic and acidic residues" evidence="4">
    <location>
        <begin position="117"/>
        <end position="138"/>
    </location>
</feature>
<dbReference type="Pfam" id="PF12796">
    <property type="entry name" value="Ank_2"/>
    <property type="match status" value="2"/>
</dbReference>
<reference evidence="5" key="1">
    <citation type="submission" date="2018-05" db="EMBL/GenBank/DDBJ databases">
        <title>Accumulation of Tryptamine in Mycoinsecticides Enhanced the Virulence to Insects.</title>
        <authorList>
            <person name="Tong X."/>
        </authorList>
    </citation>
    <scope>NUCLEOTIDE SEQUENCE</scope>
</reference>
<evidence type="ECO:0000256" key="4">
    <source>
        <dbReference type="SAM" id="MobiDB-lite"/>
    </source>
</evidence>
<keyword evidence="2 3" id="KW-0040">ANK repeat</keyword>
<dbReference type="AlphaFoldDB" id="A0A4Y1PU81"/>
<feature type="region of interest" description="Disordered" evidence="4">
    <location>
        <begin position="112"/>
        <end position="174"/>
    </location>
</feature>
<evidence type="ECO:0000313" key="5">
    <source>
        <dbReference type="EMBL" id="AZP56667.1"/>
    </source>
</evidence>
<feature type="region of interest" description="Disordered" evidence="4">
    <location>
        <begin position="186"/>
        <end position="215"/>
    </location>
</feature>
<feature type="repeat" description="ANK" evidence="3">
    <location>
        <begin position="301"/>
        <end position="323"/>
    </location>
</feature>
<dbReference type="SMR" id="A0A4Y1PU81"/>
<dbReference type="Gene3D" id="1.25.40.20">
    <property type="entry name" value="Ankyrin repeat-containing domain"/>
    <property type="match status" value="1"/>
</dbReference>
<dbReference type="InterPro" id="IPR036770">
    <property type="entry name" value="Ankyrin_rpt-contain_sf"/>
</dbReference>
<accession>A0A4Y1PU81</accession>
<evidence type="ECO:0000256" key="2">
    <source>
        <dbReference type="ARBA" id="ARBA00023043"/>
    </source>
</evidence>
<dbReference type="GO" id="GO:0051059">
    <property type="term" value="F:NF-kappaB binding"/>
    <property type="evidence" value="ECO:0007669"/>
    <property type="project" value="TreeGrafter"/>
</dbReference>
<dbReference type="PANTHER" id="PTHR46680:SF3">
    <property type="entry name" value="NF-KAPPA-B INHIBITOR CACTUS"/>
    <property type="match status" value="1"/>
</dbReference>
<dbReference type="GO" id="GO:0071356">
    <property type="term" value="P:cellular response to tumor necrosis factor"/>
    <property type="evidence" value="ECO:0007669"/>
    <property type="project" value="TreeGrafter"/>
</dbReference>
<feature type="repeat" description="ANK" evidence="3">
    <location>
        <begin position="354"/>
        <end position="387"/>
    </location>
</feature>